<evidence type="ECO:0000256" key="3">
    <source>
        <dbReference type="SAM" id="SignalP"/>
    </source>
</evidence>
<reference evidence="5" key="1">
    <citation type="journal article" date="2007" name="Science">
        <title>Evolutionary and biomedical insights from the rhesus macaque genome.</title>
        <authorList>
            <person name="Gibbs R.A."/>
            <person name="Rogers J."/>
            <person name="Katze M.G."/>
            <person name="Bumgarner R."/>
            <person name="Weinstock G.M."/>
            <person name="Mardis E.R."/>
            <person name="Remington K.A."/>
            <person name="Strausberg R.L."/>
            <person name="Venter J.C."/>
            <person name="Wilson R.K."/>
            <person name="Batzer M.A."/>
            <person name="Bustamante C.D."/>
            <person name="Eichler E.E."/>
            <person name="Hahn M.W."/>
            <person name="Hardison R.C."/>
            <person name="Makova K.D."/>
            <person name="Miller W."/>
            <person name="Milosavljevic A."/>
            <person name="Palermo R.E."/>
            <person name="Siepel A."/>
            <person name="Sikela J.M."/>
            <person name="Attaway T."/>
            <person name="Bell S."/>
            <person name="Bernard K.E."/>
            <person name="Buhay C.J."/>
            <person name="Chandrabose M.N."/>
            <person name="Dao M."/>
            <person name="Davis C."/>
            <person name="Delehaunty K.D."/>
            <person name="Ding Y."/>
            <person name="Dinh H.H."/>
            <person name="Dugan-Rocha S."/>
            <person name="Fulton L.A."/>
            <person name="Gabisi R.A."/>
            <person name="Garner T.T."/>
            <person name="Godfrey J."/>
            <person name="Hawes A.C."/>
            <person name="Hernandez J."/>
            <person name="Hines S."/>
            <person name="Holder M."/>
            <person name="Hume J."/>
            <person name="Jhangiani S.N."/>
            <person name="Joshi V."/>
            <person name="Khan Z.M."/>
            <person name="Kirkness E.F."/>
            <person name="Cree A."/>
            <person name="Fowler R.G."/>
            <person name="Lee S."/>
            <person name="Lewis L.R."/>
            <person name="Li Z."/>
            <person name="Liu Y.-S."/>
            <person name="Moore S.M."/>
            <person name="Muzny D."/>
            <person name="Nazareth L.V."/>
            <person name="Ngo D.N."/>
            <person name="Okwuonu G.O."/>
            <person name="Pai G."/>
            <person name="Parker D."/>
            <person name="Paul H.A."/>
            <person name="Pfannkoch C."/>
            <person name="Pohl C.S."/>
            <person name="Rogers Y.-H.C."/>
            <person name="Ruiz S.J."/>
            <person name="Sabo A."/>
            <person name="Santibanez J."/>
            <person name="Schneider B.W."/>
            <person name="Smith S.M."/>
            <person name="Sodergren E."/>
            <person name="Svatek A.F."/>
            <person name="Utterback T.R."/>
            <person name="Vattathil S."/>
            <person name="Warren W."/>
            <person name="White C.S."/>
            <person name="Chinwalla A.T."/>
            <person name="Feng Y."/>
            <person name="Halpern A.L."/>
            <person name="Hillier L.W."/>
            <person name="Huang X."/>
            <person name="Minx P."/>
            <person name="Nelson J.O."/>
            <person name="Pepin K.H."/>
            <person name="Qin X."/>
            <person name="Sutton G.G."/>
            <person name="Venter E."/>
            <person name="Walenz B.P."/>
            <person name="Wallis J.W."/>
            <person name="Worley K.C."/>
            <person name="Yang S.-P."/>
            <person name="Jones S.M."/>
            <person name="Marra M.A."/>
            <person name="Rocchi M."/>
            <person name="Schein J.E."/>
            <person name="Baertsch R."/>
            <person name="Clarke L."/>
            <person name="Csuros M."/>
            <person name="Glasscock J."/>
            <person name="Harris R.A."/>
            <person name="Havlak P."/>
            <person name="Jackson A.R."/>
            <person name="Jiang H."/>
            <person name="Liu Y."/>
            <person name="Messina D.N."/>
            <person name="Shen Y."/>
            <person name="Song H.X.-Z."/>
            <person name="Wylie T."/>
            <person name="Zhang L."/>
            <person name="Birney E."/>
            <person name="Han K."/>
            <person name="Konkel M.K."/>
            <person name="Lee J."/>
            <person name="Smit A.F.A."/>
            <person name="Ullmer B."/>
            <person name="Wang H."/>
            <person name="Xing J."/>
            <person name="Burhans R."/>
            <person name="Cheng Z."/>
            <person name="Karro J.E."/>
            <person name="Ma J."/>
            <person name="Raney B."/>
            <person name="She X."/>
            <person name="Cox M.J."/>
            <person name="Demuth J.P."/>
            <person name="Dumas L.J."/>
            <person name="Han S.-G."/>
            <person name="Hopkins J."/>
            <person name="Karimpour-Fard A."/>
            <person name="Kim Y.H."/>
            <person name="Pollack J.R."/>
            <person name="Vinar T."/>
            <person name="Addo-Quaye C."/>
            <person name="Degenhardt J."/>
            <person name="Denby A."/>
            <person name="Hubisz M.J."/>
            <person name="Indap A."/>
            <person name="Kosiol C."/>
            <person name="Lahn B.T."/>
            <person name="Lawson H.A."/>
            <person name="Marklein A."/>
            <person name="Nielsen R."/>
            <person name="Vallender E.J."/>
            <person name="Clark A.G."/>
            <person name="Ferguson B."/>
            <person name="Hernandez R.D."/>
            <person name="Hirani K."/>
            <person name="Kehrer-Sawatzki H."/>
            <person name="Kolb J."/>
            <person name="Patil S."/>
            <person name="Pu L.-L."/>
            <person name="Ren Y."/>
            <person name="Smith D.G."/>
            <person name="Wheeler D.A."/>
            <person name="Schenck I."/>
            <person name="Ball E.V."/>
            <person name="Chen R."/>
            <person name="Cooper D.N."/>
            <person name="Giardine B."/>
            <person name="Hsu F."/>
            <person name="Kent W.J."/>
            <person name="Lesk A."/>
            <person name="Nelson D.L."/>
            <person name="O'brien W.E."/>
            <person name="Pruefer K."/>
            <person name="Stenson P.D."/>
            <person name="Wallace J.C."/>
            <person name="Ke H."/>
            <person name="Liu X.-M."/>
            <person name="Wang P."/>
            <person name="Xiang A.P."/>
            <person name="Yang F."/>
            <person name="Barber G.P."/>
            <person name="Haussler D."/>
            <person name="Karolchik D."/>
            <person name="Kern A.D."/>
            <person name="Kuhn R.M."/>
            <person name="Smith K.E."/>
            <person name="Zwieg A.S."/>
        </authorList>
    </citation>
    <scope>NUCLEOTIDE SEQUENCE [LARGE SCALE GENOMIC DNA]</scope>
    <source>
        <strain evidence="5">17573</strain>
    </source>
</reference>
<feature type="signal peptide" evidence="3">
    <location>
        <begin position="1"/>
        <end position="18"/>
    </location>
</feature>
<dbReference type="Proteomes" id="UP000006718">
    <property type="component" value="Chromosome 6"/>
</dbReference>
<dbReference type="VEuPathDB" id="HostDB:ENSMMUG00000050469"/>
<evidence type="ECO:0000256" key="1">
    <source>
        <dbReference type="ARBA" id="ARBA00023157"/>
    </source>
</evidence>
<dbReference type="InterPro" id="IPR018154">
    <property type="entry name" value="TLV/ENV_coat_polyprotein"/>
</dbReference>
<dbReference type="Pfam" id="PF00429">
    <property type="entry name" value="TLV_coat"/>
    <property type="match status" value="1"/>
</dbReference>
<dbReference type="SMR" id="A0A5F8AQB7"/>
<dbReference type="OMA" id="CNQTATY"/>
<reference evidence="4" key="2">
    <citation type="submission" date="2019-01" db="EMBL/GenBank/DDBJ databases">
        <authorList>
            <person name="Graves T."/>
            <person name="Eichler E.E."/>
            <person name="Wilson R.K."/>
        </authorList>
    </citation>
    <scope>NUCLEOTIDE SEQUENCE [LARGE SCALE GENOMIC DNA]</scope>
    <source>
        <strain evidence="4">17573</strain>
    </source>
</reference>
<dbReference type="AlphaFoldDB" id="A0A5F8AQB7"/>
<organism evidence="4 5">
    <name type="scientific">Macaca mulatta</name>
    <name type="common">Rhesus macaque</name>
    <dbReference type="NCBI Taxonomy" id="9544"/>
    <lineage>
        <taxon>Eukaryota</taxon>
        <taxon>Metazoa</taxon>
        <taxon>Chordata</taxon>
        <taxon>Craniata</taxon>
        <taxon>Vertebrata</taxon>
        <taxon>Euteleostomi</taxon>
        <taxon>Mammalia</taxon>
        <taxon>Eutheria</taxon>
        <taxon>Euarchontoglires</taxon>
        <taxon>Primates</taxon>
        <taxon>Haplorrhini</taxon>
        <taxon>Catarrhini</taxon>
        <taxon>Cercopithecidae</taxon>
        <taxon>Cercopithecinae</taxon>
        <taxon>Macaca</taxon>
    </lineage>
</organism>
<evidence type="ECO:0000313" key="4">
    <source>
        <dbReference type="Ensembl" id="ENSMMUP00000080139.1"/>
    </source>
</evidence>
<evidence type="ECO:0000313" key="5">
    <source>
        <dbReference type="Proteomes" id="UP000006718"/>
    </source>
</evidence>
<feature type="chain" id="PRO_5023858071" evidence="3">
    <location>
        <begin position="19"/>
        <end position="554"/>
    </location>
</feature>
<dbReference type="InParanoid" id="A0A5F8AQB7"/>
<keyword evidence="2" id="KW-0812">Transmembrane</keyword>
<dbReference type="CDD" id="cd09851">
    <property type="entry name" value="HTLV-1-like_HR1-HR2"/>
    <property type="match status" value="1"/>
</dbReference>
<keyword evidence="5" id="KW-1185">Reference proteome</keyword>
<sequence>MSSLPMLLCLMHLTLLTAAPSNPYVWRFWLYENKTHPGETPQAGKLLASADCPPSGCNTIVYLNFTRFQIAQLAIPMICFEYDQTEYNCKNYWWHQSAGCPYSYCKTHSVRYWRERQGWYFYKTESPVTYTWIIRDPWDSRWTTPQHGGVYYSSTSTWPSSHLYLWRSLVQIQPLIHTQIHRQETKLSQDLQPFSWLTLLQEGLAFANLTGLGDLSSCFMCATLGRPPLTAVPLSSPPTYYMPDSNSSTVAIPDVALYCDPYQEKYPYCYSAFSSSLCNQTATYPNSPIRAPPGVFFWCNMTLLKTLSKSISDGQLCIPVTLVPRLTLLTPAEFIGWAGTAPTETARHRRAVFLPLIAGISLTTSVVAAGLAGGALQHSMIENDKLLQQFSVAMEDSAYSLASLQRQLTSLAQVTLQNRRALDLLTAEKGGTCMFLKEECCFYINKSGLVEEKVQRLHELSLEMKKQQFTTAANNWWSSSMFSLLAPLLGPLMSLLLLFTIGPCVVNKILQFVRERFDTIQLMVLRSHHQPLLHPESEANYKTLEIQDWTSSYL</sequence>
<accession>A0A5F8AQB7</accession>
<dbReference type="Ensembl" id="ENSMMUT00000087920.1">
    <property type="protein sequence ID" value="ENSMMUP00000080139.1"/>
    <property type="gene ID" value="ENSMMUG00000050469.1"/>
</dbReference>
<keyword evidence="2" id="KW-0472">Membrane</keyword>
<reference evidence="4" key="3">
    <citation type="submission" date="2025-08" db="UniProtKB">
        <authorList>
            <consortium name="Ensembl"/>
        </authorList>
    </citation>
    <scope>IDENTIFICATION</scope>
    <source>
        <strain evidence="4">17573</strain>
    </source>
</reference>
<keyword evidence="2" id="KW-1133">Transmembrane helix</keyword>
<keyword evidence="1" id="KW-1015">Disulfide bond</keyword>
<evidence type="ECO:0000256" key="2">
    <source>
        <dbReference type="SAM" id="Phobius"/>
    </source>
</evidence>
<feature type="transmembrane region" description="Helical" evidence="2">
    <location>
        <begin position="484"/>
        <end position="506"/>
    </location>
</feature>
<dbReference type="GeneTree" id="ENSGT00690000102286"/>
<keyword evidence="3" id="KW-0732">Signal</keyword>
<dbReference type="SUPFAM" id="SSF58069">
    <property type="entry name" value="Virus ectodomain"/>
    <property type="match status" value="1"/>
</dbReference>
<dbReference type="Gene3D" id="1.10.287.210">
    <property type="match status" value="1"/>
</dbReference>
<name>A0A5F8AQB7_MACMU</name>
<proteinExistence type="predicted"/>
<protein>
    <submittedName>
        <fullName evidence="4">Uncharacterized protein</fullName>
    </submittedName>
</protein>
<dbReference type="Bgee" id="ENSMMUG00000050469">
    <property type="expression patterns" value="Expressed in superior frontal gyrus and 16 other cell types or tissues"/>
</dbReference>
<dbReference type="PANTHER" id="PTHR10424">
    <property type="entry name" value="VIRAL ENVELOPE PROTEIN"/>
    <property type="match status" value="1"/>
</dbReference>
<reference evidence="4" key="4">
    <citation type="submission" date="2025-09" db="UniProtKB">
        <authorList>
            <consortium name="Ensembl"/>
        </authorList>
    </citation>
    <scope>IDENTIFICATION</scope>
    <source>
        <strain evidence="4">17573</strain>
    </source>
</reference>
<dbReference type="PANTHER" id="PTHR10424:SF73">
    <property type="entry name" value="ENDOGENOUS RETROVIRUS GROUP FC1 ENV POLYPROTEIN-RELATED"/>
    <property type="match status" value="1"/>
</dbReference>